<dbReference type="GO" id="GO:0000287">
    <property type="term" value="F:magnesium ion binding"/>
    <property type="evidence" value="ECO:0007669"/>
    <property type="project" value="UniProtKB-UniRule"/>
</dbReference>
<keyword evidence="3 6" id="KW-0479">Metal-binding</keyword>
<reference evidence="8 9" key="1">
    <citation type="submission" date="2019-02" db="EMBL/GenBank/DDBJ databases">
        <title>Draft genome sequence of Amycolatopsis sp. 8-3EHSu isolated from roots of Suaeda maritima.</title>
        <authorList>
            <person name="Duangmal K."/>
            <person name="Chantavorakit T."/>
        </authorList>
    </citation>
    <scope>NUCLEOTIDE SEQUENCE [LARGE SCALE GENOMIC DNA]</scope>
    <source>
        <strain evidence="8 9">8-3EHSu</strain>
    </source>
</reference>
<keyword evidence="5 6" id="KW-0460">Magnesium</keyword>
<feature type="binding site" evidence="6">
    <location>
        <position position="101"/>
    </location>
    <ligand>
        <name>Mg(2+)</name>
        <dbReference type="ChEBI" id="CHEBI:18420"/>
    </ligand>
</feature>
<organism evidence="8 9">
    <name type="scientific">Amycolatopsis suaedae</name>
    <dbReference type="NCBI Taxonomy" id="2510978"/>
    <lineage>
        <taxon>Bacteria</taxon>
        <taxon>Bacillati</taxon>
        <taxon>Actinomycetota</taxon>
        <taxon>Actinomycetes</taxon>
        <taxon>Pseudonocardiales</taxon>
        <taxon>Pseudonocardiaceae</taxon>
        <taxon>Amycolatopsis</taxon>
    </lineage>
</organism>
<dbReference type="SUPFAM" id="SSF88723">
    <property type="entry name" value="PIN domain-like"/>
    <property type="match status" value="1"/>
</dbReference>
<dbReference type="AlphaFoldDB" id="A0A4V2EL75"/>
<dbReference type="PANTHER" id="PTHR35901:SF1">
    <property type="entry name" value="EXONUCLEASE VAPC9"/>
    <property type="match status" value="1"/>
</dbReference>
<keyword evidence="6" id="KW-0800">Toxin</keyword>
<dbReference type="InterPro" id="IPR022907">
    <property type="entry name" value="VapC_family"/>
</dbReference>
<feature type="binding site" evidence="6">
    <location>
        <position position="6"/>
    </location>
    <ligand>
        <name>Mg(2+)</name>
        <dbReference type="ChEBI" id="CHEBI:18420"/>
    </ligand>
</feature>
<dbReference type="PANTHER" id="PTHR35901">
    <property type="entry name" value="RIBONUCLEASE VAPC3"/>
    <property type="match status" value="1"/>
</dbReference>
<dbReference type="InterPro" id="IPR029060">
    <property type="entry name" value="PIN-like_dom_sf"/>
</dbReference>
<feature type="domain" description="PIN" evidence="7">
    <location>
        <begin position="3"/>
        <end position="129"/>
    </location>
</feature>
<dbReference type="Pfam" id="PF01850">
    <property type="entry name" value="PIN"/>
    <property type="match status" value="1"/>
</dbReference>
<dbReference type="EC" id="3.1.-.-" evidence="6"/>
<comment type="function">
    <text evidence="6">Toxic component of a toxin-antitoxin (TA) system. An RNase.</text>
</comment>
<dbReference type="GO" id="GO:0016787">
    <property type="term" value="F:hydrolase activity"/>
    <property type="evidence" value="ECO:0007669"/>
    <property type="project" value="UniProtKB-KW"/>
</dbReference>
<keyword evidence="9" id="KW-1185">Reference proteome</keyword>
<keyword evidence="4 6" id="KW-0378">Hydrolase</keyword>
<accession>A0A4V2EL75</accession>
<dbReference type="Proteomes" id="UP000292003">
    <property type="component" value="Unassembled WGS sequence"/>
</dbReference>
<proteinExistence type="inferred from homology"/>
<sequence length="143" mass="15090">MIVYFDTSAVVPLLVDEPGSSLCAQLWDDSDDVVTSILTYVETTAALAQAQRMGRLDDVQRREAAGLLESLWDEFAVVAVDDELARRAAGLAVDCGLRGYDAVHCASALQVAADDLVVASGDRSLLRACRKAGLATADTASGE</sequence>
<evidence type="ECO:0000256" key="4">
    <source>
        <dbReference type="ARBA" id="ARBA00022801"/>
    </source>
</evidence>
<evidence type="ECO:0000256" key="6">
    <source>
        <dbReference type="HAMAP-Rule" id="MF_00265"/>
    </source>
</evidence>
<comment type="similarity">
    <text evidence="6">Belongs to the PINc/VapC protein family.</text>
</comment>
<dbReference type="HAMAP" id="MF_00265">
    <property type="entry name" value="VapC_Nob1"/>
    <property type="match status" value="1"/>
</dbReference>
<evidence type="ECO:0000256" key="5">
    <source>
        <dbReference type="ARBA" id="ARBA00022842"/>
    </source>
</evidence>
<name>A0A4V2EL75_9PSEU</name>
<dbReference type="EMBL" id="SFCC01000016">
    <property type="protein sequence ID" value="RZQ60585.1"/>
    <property type="molecule type" value="Genomic_DNA"/>
</dbReference>
<evidence type="ECO:0000256" key="1">
    <source>
        <dbReference type="ARBA" id="ARBA00022649"/>
    </source>
</evidence>
<evidence type="ECO:0000256" key="2">
    <source>
        <dbReference type="ARBA" id="ARBA00022722"/>
    </source>
</evidence>
<gene>
    <name evidence="6" type="primary">vapC</name>
    <name evidence="8" type="ORF">EWH70_28350</name>
</gene>
<comment type="caution">
    <text evidence="8">The sequence shown here is derived from an EMBL/GenBank/DDBJ whole genome shotgun (WGS) entry which is preliminary data.</text>
</comment>
<dbReference type="CDD" id="cd09874">
    <property type="entry name" value="PIN_MT3492-like"/>
    <property type="match status" value="1"/>
</dbReference>
<evidence type="ECO:0000259" key="7">
    <source>
        <dbReference type="Pfam" id="PF01850"/>
    </source>
</evidence>
<keyword evidence="1 6" id="KW-1277">Toxin-antitoxin system</keyword>
<dbReference type="InterPro" id="IPR002716">
    <property type="entry name" value="PIN_dom"/>
</dbReference>
<dbReference type="OrthoDB" id="1525146at2"/>
<evidence type="ECO:0000313" key="9">
    <source>
        <dbReference type="Proteomes" id="UP000292003"/>
    </source>
</evidence>
<keyword evidence="2 6" id="KW-0540">Nuclease</keyword>
<dbReference type="RefSeq" id="WP_130478590.1">
    <property type="nucleotide sequence ID" value="NZ_SFCC01000016.1"/>
</dbReference>
<dbReference type="GO" id="GO:0004540">
    <property type="term" value="F:RNA nuclease activity"/>
    <property type="evidence" value="ECO:0007669"/>
    <property type="project" value="InterPro"/>
</dbReference>
<protein>
    <recommendedName>
        <fullName evidence="6">Ribonuclease VapC</fullName>
        <shortName evidence="6">RNase VapC</shortName>
        <ecNumber evidence="6">3.1.-.-</ecNumber>
    </recommendedName>
    <alternativeName>
        <fullName evidence="6">Toxin VapC</fullName>
    </alternativeName>
</protein>
<dbReference type="GO" id="GO:0090729">
    <property type="term" value="F:toxin activity"/>
    <property type="evidence" value="ECO:0007669"/>
    <property type="project" value="UniProtKB-KW"/>
</dbReference>
<comment type="cofactor">
    <cofactor evidence="6">
        <name>Mg(2+)</name>
        <dbReference type="ChEBI" id="CHEBI:18420"/>
    </cofactor>
</comment>
<evidence type="ECO:0000313" key="8">
    <source>
        <dbReference type="EMBL" id="RZQ60585.1"/>
    </source>
</evidence>
<evidence type="ECO:0000256" key="3">
    <source>
        <dbReference type="ARBA" id="ARBA00022723"/>
    </source>
</evidence>
<dbReference type="InterPro" id="IPR051619">
    <property type="entry name" value="TypeII_TA_RNase_PINc/VapC"/>
</dbReference>
<dbReference type="Gene3D" id="3.40.50.1010">
    <property type="entry name" value="5'-nuclease"/>
    <property type="match status" value="1"/>
</dbReference>